<sequence>MPRPSVLNSVERKFILLVGDLIIVLASLNVLVNNAIDAKYILMGLKVVVFSFGVASYLILAYILEFYNLEKVSKRRYVFSQSLYISAMYVFIVFIFLVIVYDVSFWRMPLLYFLLLTPLEIGLWRLFFRNIFRIIPVTKNVLYIYDEQAAGLLKDDIAVINGEELKTFYRVKLTYPLEQIDYIKKKLFMSAVDKIDVFIINMQSYNDIPKDVEKVLLRAILLGKEVVTFTSFYEDVYQALPIRSRNDSFYEILQLRNRKIRYLGRIFTFGVNFILSLFAGLVFIVCIPFVWFGNLFFNRGPLFYTQKRVGFHGKEFSIYKFRSMVVDAEKSGAAMATTNDARITPFGKILRLFRIDELPQIISVIKGDMQFIGPRPERKVFVDQLNEMIPYYSARHLIKPGITGWAQVKYKYGENLEDSIRKLEYDLYYIKNKSITIDLRIIFKTVTTVLFSRGV</sequence>
<accession>A0A7X3D0Z2</accession>
<name>A0A7X3D0Z2_9FLAO</name>
<dbReference type="SUPFAM" id="SSF103473">
    <property type="entry name" value="MFS general substrate transporter"/>
    <property type="match status" value="1"/>
</dbReference>
<dbReference type="AlphaFoldDB" id="A0A7X3D0Z2"/>
<dbReference type="EMBL" id="RCNR01000006">
    <property type="protein sequence ID" value="MUH35120.1"/>
    <property type="molecule type" value="Genomic_DNA"/>
</dbReference>
<protein>
    <submittedName>
        <fullName evidence="4">Exopolysaccharide biosynthesis protein</fullName>
    </submittedName>
</protein>
<gene>
    <name evidence="4" type="ORF">D9O36_04640</name>
</gene>
<proteinExistence type="inferred from homology"/>
<keyword evidence="5" id="KW-1185">Reference proteome</keyword>
<organism evidence="4 5">
    <name type="scientific">Zobellia amurskyensis</name>
    <dbReference type="NCBI Taxonomy" id="248905"/>
    <lineage>
        <taxon>Bacteria</taxon>
        <taxon>Pseudomonadati</taxon>
        <taxon>Bacteroidota</taxon>
        <taxon>Flavobacteriia</taxon>
        <taxon>Flavobacteriales</taxon>
        <taxon>Flavobacteriaceae</taxon>
        <taxon>Zobellia</taxon>
    </lineage>
</organism>
<keyword evidence="2" id="KW-1133">Transmembrane helix</keyword>
<dbReference type="GO" id="GO:0089702">
    <property type="term" value="F:undecaprenyl-phosphate glucose phosphotransferase activity"/>
    <property type="evidence" value="ECO:0007669"/>
    <property type="project" value="TreeGrafter"/>
</dbReference>
<dbReference type="RefSeq" id="WP_155599028.1">
    <property type="nucleotide sequence ID" value="NZ_RCNR01000006.1"/>
</dbReference>
<reference evidence="4 5" key="1">
    <citation type="journal article" date="2019" name="Mar. Drugs">
        <title>Comparative Genomics and CAZyme Genome Repertoires of Marine Zobellia amurskyensis KMM 3526(T) and Zobellia laminariae KMM 3676(T).</title>
        <authorList>
            <person name="Chernysheva N."/>
            <person name="Bystritskaya E."/>
            <person name="Stenkova A."/>
            <person name="Golovkin I."/>
            <person name="Nedashkovskaya O."/>
            <person name="Isaeva M."/>
        </authorList>
    </citation>
    <scope>NUCLEOTIDE SEQUENCE [LARGE SCALE GENOMIC DNA]</scope>
    <source>
        <strain evidence="4 5">KMM 3526</strain>
    </source>
</reference>
<keyword evidence="2" id="KW-0472">Membrane</keyword>
<evidence type="ECO:0000259" key="3">
    <source>
        <dbReference type="Pfam" id="PF02397"/>
    </source>
</evidence>
<evidence type="ECO:0000256" key="2">
    <source>
        <dbReference type="SAM" id="Phobius"/>
    </source>
</evidence>
<feature type="transmembrane region" description="Helical" evidence="2">
    <location>
        <begin position="83"/>
        <end position="104"/>
    </location>
</feature>
<dbReference type="Proteomes" id="UP000540519">
    <property type="component" value="Unassembled WGS sequence"/>
</dbReference>
<dbReference type="InterPro" id="IPR003362">
    <property type="entry name" value="Bact_transf"/>
</dbReference>
<dbReference type="OrthoDB" id="9808602at2"/>
<dbReference type="PANTHER" id="PTHR30576:SF21">
    <property type="entry name" value="UDP-GLUCOSE:UNDECAPRENYL-PHOSPHATE GLUCOSE-1-PHOSPHATE TRANSFERASE"/>
    <property type="match status" value="1"/>
</dbReference>
<evidence type="ECO:0000313" key="4">
    <source>
        <dbReference type="EMBL" id="MUH35120.1"/>
    </source>
</evidence>
<comment type="similarity">
    <text evidence="1">Belongs to the bacterial sugar transferase family.</text>
</comment>
<dbReference type="Pfam" id="PF02397">
    <property type="entry name" value="Bac_transf"/>
    <property type="match status" value="1"/>
</dbReference>
<dbReference type="GO" id="GO:0009242">
    <property type="term" value="P:colanic acid biosynthetic process"/>
    <property type="evidence" value="ECO:0007669"/>
    <property type="project" value="TreeGrafter"/>
</dbReference>
<dbReference type="PANTHER" id="PTHR30576">
    <property type="entry name" value="COLANIC BIOSYNTHESIS UDP-GLUCOSE LIPID CARRIER TRANSFERASE"/>
    <property type="match status" value="1"/>
</dbReference>
<evidence type="ECO:0000256" key="1">
    <source>
        <dbReference type="ARBA" id="ARBA00006464"/>
    </source>
</evidence>
<feature type="transmembrane region" description="Helical" evidence="2">
    <location>
        <begin position="266"/>
        <end position="292"/>
    </location>
</feature>
<keyword evidence="2" id="KW-0812">Transmembrane</keyword>
<comment type="caution">
    <text evidence="4">The sequence shown here is derived from an EMBL/GenBank/DDBJ whole genome shotgun (WGS) entry which is preliminary data.</text>
</comment>
<evidence type="ECO:0000313" key="5">
    <source>
        <dbReference type="Proteomes" id="UP000540519"/>
    </source>
</evidence>
<dbReference type="InterPro" id="IPR036259">
    <property type="entry name" value="MFS_trans_sf"/>
</dbReference>
<feature type="transmembrane region" description="Helical" evidence="2">
    <location>
        <begin position="110"/>
        <end position="128"/>
    </location>
</feature>
<feature type="domain" description="Bacterial sugar transferase" evidence="3">
    <location>
        <begin position="274"/>
        <end position="450"/>
    </location>
</feature>
<feature type="transmembrane region" description="Helical" evidence="2">
    <location>
        <begin position="14"/>
        <end position="32"/>
    </location>
</feature>
<feature type="transmembrane region" description="Helical" evidence="2">
    <location>
        <begin position="38"/>
        <end position="63"/>
    </location>
</feature>